<name>A0A4S4DEH5_CAMSN</name>
<dbReference type="PANTHER" id="PTHR24223">
    <property type="entry name" value="ATP-BINDING CASSETTE SUB-FAMILY C"/>
    <property type="match status" value="1"/>
</dbReference>
<evidence type="ECO:0000313" key="10">
    <source>
        <dbReference type="EMBL" id="THG01090.1"/>
    </source>
</evidence>
<dbReference type="InterPro" id="IPR011527">
    <property type="entry name" value="ABC1_TM_dom"/>
</dbReference>
<keyword evidence="4" id="KW-0067">ATP-binding</keyword>
<evidence type="ECO:0000256" key="7">
    <source>
        <dbReference type="SAM" id="Phobius"/>
    </source>
</evidence>
<feature type="domain" description="ABC transporter" evidence="8">
    <location>
        <begin position="483"/>
        <end position="676"/>
    </location>
</feature>
<keyword evidence="5 7" id="KW-1133">Transmembrane helix</keyword>
<feature type="transmembrane region" description="Helical" evidence="7">
    <location>
        <begin position="43"/>
        <end position="66"/>
    </location>
</feature>
<dbReference type="Pfam" id="PF00005">
    <property type="entry name" value="ABC_tran"/>
    <property type="match status" value="1"/>
</dbReference>
<dbReference type="Gene3D" id="1.20.1560.10">
    <property type="entry name" value="ABC transporter type 1, transmembrane domain"/>
    <property type="match status" value="1"/>
</dbReference>
<evidence type="ECO:0000256" key="3">
    <source>
        <dbReference type="ARBA" id="ARBA00022741"/>
    </source>
</evidence>
<feature type="transmembrane region" description="Helical" evidence="7">
    <location>
        <begin position="109"/>
        <end position="132"/>
    </location>
</feature>
<gene>
    <name evidence="10" type="ORF">TEA_016292</name>
</gene>
<keyword evidence="6 7" id="KW-0472">Membrane</keyword>
<dbReference type="PROSITE" id="PS50893">
    <property type="entry name" value="ABC_TRANSPORTER_2"/>
    <property type="match status" value="1"/>
</dbReference>
<organism evidence="10 11">
    <name type="scientific">Camellia sinensis var. sinensis</name>
    <name type="common">China tea</name>
    <dbReference type="NCBI Taxonomy" id="542762"/>
    <lineage>
        <taxon>Eukaryota</taxon>
        <taxon>Viridiplantae</taxon>
        <taxon>Streptophyta</taxon>
        <taxon>Embryophyta</taxon>
        <taxon>Tracheophyta</taxon>
        <taxon>Spermatophyta</taxon>
        <taxon>Magnoliopsida</taxon>
        <taxon>eudicotyledons</taxon>
        <taxon>Gunneridae</taxon>
        <taxon>Pentapetalae</taxon>
        <taxon>asterids</taxon>
        <taxon>Ericales</taxon>
        <taxon>Theaceae</taxon>
        <taxon>Camellia</taxon>
    </lineage>
</organism>
<feature type="transmembrane region" description="Helical" evidence="7">
    <location>
        <begin position="144"/>
        <end position="161"/>
    </location>
</feature>
<dbReference type="Gene3D" id="3.40.50.300">
    <property type="entry name" value="P-loop containing nucleotide triphosphate hydrolases"/>
    <property type="match status" value="3"/>
</dbReference>
<dbReference type="InterPro" id="IPR050173">
    <property type="entry name" value="ABC_transporter_C-like"/>
</dbReference>
<accession>A0A4S4DEH5</accession>
<evidence type="ECO:0000256" key="1">
    <source>
        <dbReference type="ARBA" id="ARBA00022448"/>
    </source>
</evidence>
<dbReference type="InterPro" id="IPR027417">
    <property type="entry name" value="P-loop_NTPase"/>
</dbReference>
<keyword evidence="2 7" id="KW-0812">Transmembrane</keyword>
<dbReference type="GO" id="GO:0016020">
    <property type="term" value="C:membrane"/>
    <property type="evidence" value="ECO:0007669"/>
    <property type="project" value="InterPro"/>
</dbReference>
<feature type="transmembrane region" description="Helical" evidence="7">
    <location>
        <begin position="394"/>
        <end position="416"/>
    </location>
</feature>
<dbReference type="GO" id="GO:0005524">
    <property type="term" value="F:ATP binding"/>
    <property type="evidence" value="ECO:0007669"/>
    <property type="project" value="UniProtKB-KW"/>
</dbReference>
<comment type="caution">
    <text evidence="10">The sequence shown here is derived from an EMBL/GenBank/DDBJ whole genome shotgun (WGS) entry which is preliminary data.</text>
</comment>
<dbReference type="EMBL" id="SDRB02011508">
    <property type="protein sequence ID" value="THG01090.1"/>
    <property type="molecule type" value="Genomic_DNA"/>
</dbReference>
<dbReference type="SUPFAM" id="SSF90123">
    <property type="entry name" value="ABC transporter transmembrane region"/>
    <property type="match status" value="1"/>
</dbReference>
<evidence type="ECO:0000256" key="5">
    <source>
        <dbReference type="ARBA" id="ARBA00022989"/>
    </source>
</evidence>
<evidence type="ECO:0000259" key="8">
    <source>
        <dbReference type="PROSITE" id="PS50893"/>
    </source>
</evidence>
<keyword evidence="11" id="KW-1185">Reference proteome</keyword>
<dbReference type="GO" id="GO:0016887">
    <property type="term" value="F:ATP hydrolysis activity"/>
    <property type="evidence" value="ECO:0007669"/>
    <property type="project" value="InterPro"/>
</dbReference>
<evidence type="ECO:0000313" key="11">
    <source>
        <dbReference type="Proteomes" id="UP000306102"/>
    </source>
</evidence>
<dbReference type="PANTHER" id="PTHR24223:SF362">
    <property type="entry name" value="ABC TRANSPORTER C FAMILY MEMBER 4"/>
    <property type="match status" value="1"/>
</dbReference>
<evidence type="ECO:0000256" key="4">
    <source>
        <dbReference type="ARBA" id="ARBA00022840"/>
    </source>
</evidence>
<dbReference type="PROSITE" id="PS50929">
    <property type="entry name" value="ABC_TM1F"/>
    <property type="match status" value="1"/>
</dbReference>
<proteinExistence type="predicted"/>
<protein>
    <recommendedName>
        <fullName evidence="12">ABC transmembrane type-1 domain-containing protein</fullName>
    </recommendedName>
</protein>
<evidence type="ECO:0000259" key="9">
    <source>
        <dbReference type="PROSITE" id="PS50929"/>
    </source>
</evidence>
<dbReference type="Pfam" id="PF00664">
    <property type="entry name" value="ABC_membrane"/>
    <property type="match status" value="1"/>
</dbReference>
<keyword evidence="1" id="KW-0813">Transport</keyword>
<dbReference type="SUPFAM" id="SSF52540">
    <property type="entry name" value="P-loop containing nucleoside triphosphate hydrolases"/>
    <property type="match status" value="2"/>
</dbReference>
<evidence type="ECO:0000256" key="2">
    <source>
        <dbReference type="ARBA" id="ARBA00022692"/>
    </source>
</evidence>
<dbReference type="GO" id="GO:0140359">
    <property type="term" value="F:ABC-type transporter activity"/>
    <property type="evidence" value="ECO:0007669"/>
    <property type="project" value="InterPro"/>
</dbReference>
<dbReference type="InterPro" id="IPR003439">
    <property type="entry name" value="ABC_transporter-like_ATP-bd"/>
</dbReference>
<dbReference type="Proteomes" id="UP000306102">
    <property type="component" value="Unassembled WGS sequence"/>
</dbReference>
<reference evidence="10 11" key="1">
    <citation type="journal article" date="2018" name="Proc. Natl. Acad. Sci. U.S.A.">
        <title>Draft genome sequence of Camellia sinensis var. sinensis provides insights into the evolution of the tea genome and tea quality.</title>
        <authorList>
            <person name="Wei C."/>
            <person name="Yang H."/>
            <person name="Wang S."/>
            <person name="Zhao J."/>
            <person name="Liu C."/>
            <person name="Gao L."/>
            <person name="Xia E."/>
            <person name="Lu Y."/>
            <person name="Tai Y."/>
            <person name="She G."/>
            <person name="Sun J."/>
            <person name="Cao H."/>
            <person name="Tong W."/>
            <person name="Gao Q."/>
            <person name="Li Y."/>
            <person name="Deng W."/>
            <person name="Jiang X."/>
            <person name="Wang W."/>
            <person name="Chen Q."/>
            <person name="Zhang S."/>
            <person name="Li H."/>
            <person name="Wu J."/>
            <person name="Wang P."/>
            <person name="Li P."/>
            <person name="Shi C."/>
            <person name="Zheng F."/>
            <person name="Jian J."/>
            <person name="Huang B."/>
            <person name="Shan D."/>
            <person name="Shi M."/>
            <person name="Fang C."/>
            <person name="Yue Y."/>
            <person name="Li F."/>
            <person name="Li D."/>
            <person name="Wei S."/>
            <person name="Han B."/>
            <person name="Jiang C."/>
            <person name="Yin Y."/>
            <person name="Xia T."/>
            <person name="Zhang Z."/>
            <person name="Bennetzen J.L."/>
            <person name="Zhao S."/>
            <person name="Wan X."/>
        </authorList>
    </citation>
    <scope>NUCLEOTIDE SEQUENCE [LARGE SCALE GENOMIC DNA]</scope>
    <source>
        <strain evidence="11">cv. Shuchazao</strain>
        <tissue evidence="10">Leaf</tissue>
    </source>
</reference>
<evidence type="ECO:0000256" key="6">
    <source>
        <dbReference type="ARBA" id="ARBA00023136"/>
    </source>
</evidence>
<dbReference type="STRING" id="542762.A0A4S4DEH5"/>
<feature type="domain" description="ABC transmembrane type-1" evidence="9">
    <location>
        <begin position="339"/>
        <end position="449"/>
    </location>
</feature>
<evidence type="ECO:0008006" key="12">
    <source>
        <dbReference type="Google" id="ProtNLM"/>
    </source>
</evidence>
<dbReference type="InterPro" id="IPR036640">
    <property type="entry name" value="ABC1_TM_sf"/>
</dbReference>
<sequence length="922" mass="103933">MSPSSWITSFSCSSSVAQSSEDTALSPIFQWLRFIFLSPFPQRALLSSIDILFLLALTVFSIQKLYSKQASHRNGRVVLEDKLNHVTITILIVHERRFQAVSHPLPLRIYWVANFIIISLFSVSGVIRVIPIEELDFVLRLDDIISFISFLLSIVLLMVAIKGSTRITVRSESDSVMDVEPELYEPLLNGCNVSGFAKSSIISKAFWLWMNPLLGKVYKSPLKSEDIPALLPEHRAERMSALFELNWPEPHEKSKHPVRTMLLRCFWRESLSLPSLQLCVFVSSTCCMAYATASFCCLNTSVSLLWYLDNYSSSWACSGYVVCFDRHSKEQLVPTQCDKNRDSRENVTNEMLNYMRVIKFQAWEEHFNKRIQSFHESEFGWLTKFMYSISGNIIVLWSTLVLISTLTFGTAILLGVPLNAGTVFTTTTLFKILQEPIRTFPQSMNSISQAMISLARLDKYMISKELVDESVEREEVCGGGIAVEVKDGAFSWDDEGGEQIIKNLNLQIKKGELAAIIGTVGSGKSSLLAAILGEMHKISGKARVCGTTAYVAQTSWIQNGTIQDNILFGSPMNKEKYREVIRVCCLEKDLEMVEFGDQTEIGELGINLSGGQKQQMQLEYVRGVLKDKTILLVTHQVDFLHNIDLILVMRDGVIVQSGKYNDILQSGMDFQALVSAHETSMELVVARTTMPNENSPKPPNFRLYSLYVSELLGISSELLSLKYCSGPSTVVADADIKPEVHRLIHDLVLHIHKNEPDIEKSILPLSLIHAILYEFSGIVIGRMNLQSLSGFLNLRLTSAGEEQFGLVMVKFSAWLLDHSSMSYKIFVIDSCHSLRVLWDSNRKNESAELVWVSKSQVNHRKGRIGRTCDGQIYRLVTGSFFNELQDFECPTIPRLSLRQQVLLICCTESKTINDPKGMEDET</sequence>
<dbReference type="AlphaFoldDB" id="A0A4S4DEH5"/>
<dbReference type="CDD" id="cd03250">
    <property type="entry name" value="ABCC_MRP_domain1"/>
    <property type="match status" value="1"/>
</dbReference>
<keyword evidence="3" id="KW-0547">Nucleotide-binding</keyword>